<dbReference type="PROSITE" id="PS50853">
    <property type="entry name" value="FN3"/>
    <property type="match status" value="2"/>
</dbReference>
<dbReference type="Gene3D" id="2.60.40.10">
    <property type="entry name" value="Immunoglobulins"/>
    <property type="match status" value="2"/>
</dbReference>
<sequence length="478" mass="51591">MKRETFFRVVLVVCAIGAILCLFALNAAFGQTVSPYTLYGANNVASWSLTVSDTAVAGHSLRAEFTPGSGTTLVPAVVWKRNIAAISVPQKIRWWAFVPEYADAPNCVFSLKGDGGQATTIFVSLQKGGWQQYELAFNLSGFSTDTFFVGISSSDLSGRKVVFIDDVTAVYSNGDTVVIEDGEEDGEQPVEPQPPVITQPQNGSTVTIPVTVSWSQSVGATSYCLQVLQGTTVVVDQATTMTSVQLSLLAGTAYTVRVNASNTAGTSDWATVTFTTESNPPVTLNAPMLLSPMDEEVDVPVNAQLSWGAVGGATSYYIEVATTADFEVVVYGANVTTTSAITIPLQYKSTFFWRVRATNGVILSPWSSSRSFATVDWVATAVDSRDAVPLEFRLEQNYPNPFNPTTTINYNVARQSRVKLVVYNMLGREVATLVDGVKSVGNYSYSVRFDAANLGTGTYIYRMSVGDKVFTKKMILLK</sequence>
<dbReference type="InterPro" id="IPR026444">
    <property type="entry name" value="Secre_tail"/>
</dbReference>
<feature type="domain" description="Fibronectin type-III" evidence="1">
    <location>
        <begin position="286"/>
        <end position="377"/>
    </location>
</feature>
<evidence type="ECO:0000313" key="3">
    <source>
        <dbReference type="Proteomes" id="UP000178825"/>
    </source>
</evidence>
<dbReference type="InterPro" id="IPR003961">
    <property type="entry name" value="FN3_dom"/>
</dbReference>
<dbReference type="SUPFAM" id="SSF49265">
    <property type="entry name" value="Fibronectin type III"/>
    <property type="match status" value="1"/>
</dbReference>
<feature type="domain" description="Fibronectin type-III" evidence="1">
    <location>
        <begin position="191"/>
        <end position="281"/>
    </location>
</feature>
<evidence type="ECO:0000313" key="2">
    <source>
        <dbReference type="EMBL" id="OGG38439.1"/>
    </source>
</evidence>
<protein>
    <recommendedName>
        <fullName evidence="1">Fibronectin type-III domain-containing protein</fullName>
    </recommendedName>
</protein>
<gene>
    <name evidence="2" type="ORF">A3D55_01505</name>
</gene>
<dbReference type="InterPro" id="IPR036116">
    <property type="entry name" value="FN3_sf"/>
</dbReference>
<accession>A0A1F6BNE0</accession>
<dbReference type="InterPro" id="IPR013783">
    <property type="entry name" value="Ig-like_fold"/>
</dbReference>
<dbReference type="NCBIfam" id="TIGR04183">
    <property type="entry name" value="Por_Secre_tail"/>
    <property type="match status" value="1"/>
</dbReference>
<proteinExistence type="predicted"/>
<dbReference type="Pfam" id="PF18962">
    <property type="entry name" value="Por_Secre_tail"/>
    <property type="match status" value="1"/>
</dbReference>
<evidence type="ECO:0000259" key="1">
    <source>
        <dbReference type="PROSITE" id="PS50853"/>
    </source>
</evidence>
<reference evidence="2 3" key="1">
    <citation type="journal article" date="2016" name="Nat. Commun.">
        <title>Thousands of microbial genomes shed light on interconnected biogeochemical processes in an aquifer system.</title>
        <authorList>
            <person name="Anantharaman K."/>
            <person name="Brown C.T."/>
            <person name="Hug L.A."/>
            <person name="Sharon I."/>
            <person name="Castelle C.J."/>
            <person name="Probst A.J."/>
            <person name="Thomas B.C."/>
            <person name="Singh A."/>
            <person name="Wilkins M.J."/>
            <person name="Karaoz U."/>
            <person name="Brodie E.L."/>
            <person name="Williams K.H."/>
            <person name="Hubbard S.S."/>
            <person name="Banfield J.F."/>
        </authorList>
    </citation>
    <scope>NUCLEOTIDE SEQUENCE [LARGE SCALE GENOMIC DNA]</scope>
</reference>
<name>A0A1F6BNE0_9BACT</name>
<comment type="caution">
    <text evidence="2">The sequence shown here is derived from an EMBL/GenBank/DDBJ whole genome shotgun (WGS) entry which is preliminary data.</text>
</comment>
<dbReference type="Proteomes" id="UP000178825">
    <property type="component" value="Unassembled WGS sequence"/>
</dbReference>
<organism evidence="2 3">
    <name type="scientific">Candidatus Jorgensenbacteria bacterium RIFCSPHIGHO2_02_FULL_45_20</name>
    <dbReference type="NCBI Taxonomy" id="1798470"/>
    <lineage>
        <taxon>Bacteria</taxon>
        <taxon>Candidatus Joergenseniibacteriota</taxon>
    </lineage>
</organism>
<dbReference type="EMBL" id="MFKJ01000022">
    <property type="protein sequence ID" value="OGG38439.1"/>
    <property type="molecule type" value="Genomic_DNA"/>
</dbReference>
<dbReference type="Gene3D" id="2.60.40.4070">
    <property type="match status" value="1"/>
</dbReference>
<dbReference type="AlphaFoldDB" id="A0A1F6BNE0"/>
<dbReference type="CDD" id="cd00063">
    <property type="entry name" value="FN3"/>
    <property type="match status" value="1"/>
</dbReference>